<keyword evidence="3 6" id="KW-0812">Transmembrane</keyword>
<gene>
    <name evidence="7" type="ORF">METZ01_LOCUS184033</name>
</gene>
<evidence type="ECO:0008006" key="8">
    <source>
        <dbReference type="Google" id="ProtNLM"/>
    </source>
</evidence>
<comment type="subcellular location">
    <subcellularLocation>
        <location evidence="1">Cell membrane</location>
        <topology evidence="1">Multi-pass membrane protein</topology>
    </subcellularLocation>
</comment>
<dbReference type="PANTHER" id="PTHR39087:SF2">
    <property type="entry name" value="UPF0104 MEMBRANE PROTEIN MJ1595"/>
    <property type="match status" value="1"/>
</dbReference>
<organism evidence="7">
    <name type="scientific">marine metagenome</name>
    <dbReference type="NCBI Taxonomy" id="408172"/>
    <lineage>
        <taxon>unclassified sequences</taxon>
        <taxon>metagenomes</taxon>
        <taxon>ecological metagenomes</taxon>
    </lineage>
</organism>
<feature type="transmembrane region" description="Helical" evidence="6">
    <location>
        <begin position="130"/>
        <end position="151"/>
    </location>
</feature>
<feature type="non-terminal residue" evidence="7">
    <location>
        <position position="1"/>
    </location>
</feature>
<dbReference type="PANTHER" id="PTHR39087">
    <property type="entry name" value="UPF0104 MEMBRANE PROTEIN MJ1595"/>
    <property type="match status" value="1"/>
</dbReference>
<dbReference type="GO" id="GO:0005886">
    <property type="term" value="C:plasma membrane"/>
    <property type="evidence" value="ECO:0007669"/>
    <property type="project" value="UniProtKB-SubCell"/>
</dbReference>
<feature type="transmembrane region" description="Helical" evidence="6">
    <location>
        <begin position="274"/>
        <end position="296"/>
    </location>
</feature>
<dbReference type="Pfam" id="PF03706">
    <property type="entry name" value="LPG_synthase_TM"/>
    <property type="match status" value="1"/>
</dbReference>
<evidence type="ECO:0000256" key="6">
    <source>
        <dbReference type="SAM" id="Phobius"/>
    </source>
</evidence>
<dbReference type="InterPro" id="IPR022791">
    <property type="entry name" value="L-PG_synthase/AglD"/>
</dbReference>
<dbReference type="AlphaFoldDB" id="A0A382CZ87"/>
<evidence type="ECO:0000256" key="2">
    <source>
        <dbReference type="ARBA" id="ARBA00022475"/>
    </source>
</evidence>
<keyword evidence="2" id="KW-1003">Cell membrane</keyword>
<dbReference type="NCBIfam" id="TIGR00374">
    <property type="entry name" value="flippase-like domain"/>
    <property type="match status" value="1"/>
</dbReference>
<feature type="transmembrane region" description="Helical" evidence="6">
    <location>
        <begin position="227"/>
        <end position="246"/>
    </location>
</feature>
<keyword evidence="4 6" id="KW-1133">Transmembrane helix</keyword>
<keyword evidence="5 6" id="KW-0472">Membrane</keyword>
<protein>
    <recommendedName>
        <fullName evidence="8">Flippase-like domain-containing protein</fullName>
    </recommendedName>
</protein>
<evidence type="ECO:0000256" key="4">
    <source>
        <dbReference type="ARBA" id="ARBA00022989"/>
    </source>
</evidence>
<accession>A0A382CZ87</accession>
<proteinExistence type="predicted"/>
<feature type="transmembrane region" description="Helical" evidence="6">
    <location>
        <begin position="21"/>
        <end position="43"/>
    </location>
</feature>
<feature type="transmembrane region" description="Helical" evidence="6">
    <location>
        <begin position="199"/>
        <end position="220"/>
    </location>
</feature>
<name>A0A382CZ87_9ZZZZ</name>
<evidence type="ECO:0000256" key="5">
    <source>
        <dbReference type="ARBA" id="ARBA00023136"/>
    </source>
</evidence>
<evidence type="ECO:0000256" key="1">
    <source>
        <dbReference type="ARBA" id="ARBA00004651"/>
    </source>
</evidence>
<feature type="transmembrane region" description="Helical" evidence="6">
    <location>
        <begin position="172"/>
        <end position="193"/>
    </location>
</feature>
<feature type="transmembrane region" description="Helical" evidence="6">
    <location>
        <begin position="97"/>
        <end position="124"/>
    </location>
</feature>
<evidence type="ECO:0000256" key="3">
    <source>
        <dbReference type="ARBA" id="ARBA00022692"/>
    </source>
</evidence>
<dbReference type="EMBL" id="UINC01036744">
    <property type="protein sequence ID" value="SVB31179.1"/>
    <property type="molecule type" value="Genomic_DNA"/>
</dbReference>
<evidence type="ECO:0000313" key="7">
    <source>
        <dbReference type="EMBL" id="SVB31179.1"/>
    </source>
</evidence>
<reference evidence="7" key="1">
    <citation type="submission" date="2018-05" db="EMBL/GenBank/DDBJ databases">
        <authorList>
            <person name="Lanie J.A."/>
            <person name="Ng W.-L."/>
            <person name="Kazmierczak K.M."/>
            <person name="Andrzejewski T.M."/>
            <person name="Davidsen T.M."/>
            <person name="Wayne K.J."/>
            <person name="Tettelin H."/>
            <person name="Glass J.I."/>
            <person name="Rusch D."/>
            <person name="Podicherti R."/>
            <person name="Tsui H.-C.T."/>
            <person name="Winkler M.E."/>
        </authorList>
    </citation>
    <scope>NUCLEOTIDE SEQUENCE</scope>
</reference>
<sequence length="312" mass="34960">VGLYYAFGQVDIHELWIYLKAVNLVWISLATLFIIFSIAVRSVRWKLILEPIESIHFHALFGSTMIGYFGNALLPFRLGELLRAYSISSKKNIETSVAFGTVLLERTLDMLGLVGMILIFGWFYPFEAGGRNIMISIVIITIIGFGFILNLGRAQSHLFERIKLWPISQKPLVNYILIIFNNLVNGLTAIKTTRHVGKIIFHTIFLWVIFYFITYCVILATGIDLNWVDVGVILITTSLAIAIPAAPGGVGTHHAVSVYVLTSYFSVGRLESQVFAVMLHAVGFVPLIIIGFIYFLRSSVHIKDISQESISE</sequence>